<dbReference type="PATRIC" id="fig|1234595.3.peg.2362"/>
<reference evidence="2 3" key="1">
    <citation type="journal article" date="2013" name="Genome Announc.">
        <title>Draft Genome Sequence of Strain JLT2015T, Belonging to the Family Sphingomonadaceae of the Alphaproteobacteria.</title>
        <authorList>
            <person name="Tang K."/>
            <person name="Liu K."/>
            <person name="Li S."/>
            <person name="Jiao N."/>
        </authorList>
    </citation>
    <scope>NUCLEOTIDE SEQUENCE [LARGE SCALE GENOMIC DNA]</scope>
    <source>
        <strain evidence="2 3">JLT2015</strain>
    </source>
</reference>
<evidence type="ECO:0000313" key="3">
    <source>
        <dbReference type="Proteomes" id="UP000011717"/>
    </source>
</evidence>
<feature type="domain" description="AB hydrolase-1" evidence="1">
    <location>
        <begin position="2"/>
        <end position="83"/>
    </location>
</feature>
<evidence type="ECO:0000313" key="2">
    <source>
        <dbReference type="EMBL" id="EMD82322.1"/>
    </source>
</evidence>
<dbReference type="InterPro" id="IPR050228">
    <property type="entry name" value="Carboxylesterase_BioH"/>
</dbReference>
<protein>
    <submittedName>
        <fullName evidence="2">Hydrolase</fullName>
    </submittedName>
</protein>
<dbReference type="EMBL" id="AMRV01000008">
    <property type="protein sequence ID" value="EMD82322.1"/>
    <property type="molecule type" value="Genomic_DNA"/>
</dbReference>
<dbReference type="InterPro" id="IPR029058">
    <property type="entry name" value="AB_hydrolase_fold"/>
</dbReference>
<accession>M2U2X6</accession>
<keyword evidence="3" id="KW-1185">Reference proteome</keyword>
<dbReference type="AlphaFoldDB" id="M2U2X6"/>
<sequence length="227" mass="24120">MHGLFSSAEVNWIKFGTAARLADAGYRCLMLDFRVHGDSAAPEDEAAYPTGVLEKDLAAWTDYLGIQDYDLAGFSLGARTAAIGVLDGLAPRRLALCGMGLEGICDHDRGTSIGEYVGIIDTFGTHKPGSEEYFTQQFLKTNKVDLTAARHLLHTLRDADRAALGDMNIPAAVICGEEDKYLADAKALAAHLPDAAFTEIAGTHMSSVTKPDLGEALAAFFGSPPSA</sequence>
<dbReference type="SUPFAM" id="SSF53474">
    <property type="entry name" value="alpha/beta-Hydrolases"/>
    <property type="match status" value="1"/>
</dbReference>
<dbReference type="Pfam" id="PF00561">
    <property type="entry name" value="Abhydrolase_1"/>
    <property type="match status" value="1"/>
</dbReference>
<dbReference type="Gene3D" id="3.40.50.1820">
    <property type="entry name" value="alpha/beta hydrolase"/>
    <property type="match status" value="2"/>
</dbReference>
<dbReference type="Proteomes" id="UP000011717">
    <property type="component" value="Unassembled WGS sequence"/>
</dbReference>
<proteinExistence type="predicted"/>
<gene>
    <name evidence="2" type="ORF">C725_2360</name>
</gene>
<dbReference type="InterPro" id="IPR000073">
    <property type="entry name" value="AB_hydrolase_1"/>
</dbReference>
<keyword evidence="2" id="KW-0378">Hydrolase</keyword>
<dbReference type="OrthoDB" id="9804723at2"/>
<dbReference type="PANTHER" id="PTHR43194">
    <property type="entry name" value="HYDROLASE ALPHA/BETA FOLD FAMILY"/>
    <property type="match status" value="1"/>
</dbReference>
<dbReference type="GO" id="GO:0016787">
    <property type="term" value="F:hydrolase activity"/>
    <property type="evidence" value="ECO:0007669"/>
    <property type="project" value="UniProtKB-KW"/>
</dbReference>
<organism evidence="2 3">
    <name type="scientific">Pacificimonas flava</name>
    <dbReference type="NCBI Taxonomy" id="1234595"/>
    <lineage>
        <taxon>Bacteria</taxon>
        <taxon>Pseudomonadati</taxon>
        <taxon>Pseudomonadota</taxon>
        <taxon>Alphaproteobacteria</taxon>
        <taxon>Sphingomonadales</taxon>
        <taxon>Sphingosinicellaceae</taxon>
        <taxon>Pacificimonas</taxon>
    </lineage>
</organism>
<evidence type="ECO:0000259" key="1">
    <source>
        <dbReference type="Pfam" id="PF00561"/>
    </source>
</evidence>
<comment type="caution">
    <text evidence="2">The sequence shown here is derived from an EMBL/GenBank/DDBJ whole genome shotgun (WGS) entry which is preliminary data.</text>
</comment>
<name>M2U2X6_9SPHN</name>
<dbReference type="PANTHER" id="PTHR43194:SF2">
    <property type="entry name" value="PEROXISOMAL MEMBRANE PROTEIN LPX1"/>
    <property type="match status" value="1"/>
</dbReference>